<proteinExistence type="predicted"/>
<organism evidence="3 4">
    <name type="scientific">Pigmentiphaga daeguensis</name>
    <dbReference type="NCBI Taxonomy" id="414049"/>
    <lineage>
        <taxon>Bacteria</taxon>
        <taxon>Pseudomonadati</taxon>
        <taxon>Pseudomonadota</taxon>
        <taxon>Betaproteobacteria</taxon>
        <taxon>Burkholderiales</taxon>
        <taxon>Alcaligenaceae</taxon>
        <taxon>Pigmentiphaga</taxon>
    </lineage>
</organism>
<dbReference type="EMBL" id="BAAAEN010000053">
    <property type="protein sequence ID" value="GAA0534751.1"/>
    <property type="molecule type" value="Genomic_DNA"/>
</dbReference>
<dbReference type="Pfam" id="PF03235">
    <property type="entry name" value="GmrSD_N"/>
    <property type="match status" value="1"/>
</dbReference>
<evidence type="ECO:0000313" key="4">
    <source>
        <dbReference type="Proteomes" id="UP001501706"/>
    </source>
</evidence>
<dbReference type="InterPro" id="IPR004919">
    <property type="entry name" value="GmrSD_N"/>
</dbReference>
<feature type="region of interest" description="Disordered" evidence="1">
    <location>
        <begin position="128"/>
        <end position="147"/>
    </location>
</feature>
<reference evidence="4" key="1">
    <citation type="journal article" date="2019" name="Int. J. Syst. Evol. Microbiol.">
        <title>The Global Catalogue of Microorganisms (GCM) 10K type strain sequencing project: providing services to taxonomists for standard genome sequencing and annotation.</title>
        <authorList>
            <consortium name="The Broad Institute Genomics Platform"/>
            <consortium name="The Broad Institute Genome Sequencing Center for Infectious Disease"/>
            <person name="Wu L."/>
            <person name="Ma J."/>
        </authorList>
    </citation>
    <scope>NUCLEOTIDE SEQUENCE [LARGE SCALE GENOMIC DNA]</scope>
    <source>
        <strain evidence="4">JCM 14330</strain>
    </source>
</reference>
<dbReference type="PANTHER" id="PTHR37292:SF2">
    <property type="entry name" value="DUF262 DOMAIN-CONTAINING PROTEIN"/>
    <property type="match status" value="1"/>
</dbReference>
<gene>
    <name evidence="3" type="ORF">GCM10009097_59640</name>
</gene>
<dbReference type="RefSeq" id="WP_087838763.1">
    <property type="nucleotide sequence ID" value="NZ_BAAAEN010000053.1"/>
</dbReference>
<keyword evidence="4" id="KW-1185">Reference proteome</keyword>
<dbReference type="Proteomes" id="UP001501706">
    <property type="component" value="Unassembled WGS sequence"/>
</dbReference>
<evidence type="ECO:0000259" key="2">
    <source>
        <dbReference type="Pfam" id="PF03235"/>
    </source>
</evidence>
<accession>A0ABP3N3E7</accession>
<dbReference type="PANTHER" id="PTHR37292">
    <property type="entry name" value="VNG6097C"/>
    <property type="match status" value="1"/>
</dbReference>
<feature type="domain" description="GmrSD restriction endonucleases N-terminal" evidence="2">
    <location>
        <begin position="8"/>
        <end position="262"/>
    </location>
</feature>
<evidence type="ECO:0000256" key="1">
    <source>
        <dbReference type="SAM" id="MobiDB-lite"/>
    </source>
</evidence>
<protein>
    <submittedName>
        <fullName evidence="3">DUF262 domain-containing protein</fullName>
    </submittedName>
</protein>
<comment type="caution">
    <text evidence="3">The sequence shown here is derived from an EMBL/GenBank/DDBJ whole genome shotgun (WGS) entry which is preliminary data.</text>
</comment>
<sequence>MAKAEASVEELVSMIERGELRLPEMQRQYVWRSTRVRDLLDSLYRGYPSGAILLWETDEAVPLQDFAVSQSTNPYQSTRLLLDGQQRLTSLSAVIRGEPVSVRGRRRPIDLLFNLEHPDQLAVVTEVEENGDDEDDADDDSELIGDETDSTEDELLKRFNKMTFVVATRKLEQLPHWVKVSEVFKTDNDAPFLKRAGISGFDDPRYEKYSQRLARLRGIRKYVYRMDVLERTLSYDEVTEIFVRVNSLGAKLRSSDLALAQITAKWRHSLQTFQDFQKACAKTGFDLDLGLHLKNLMAFATGQSRFQIVGSLNVEKLQKAWKEACDGMEFALNFLRSNLGIDSPALLSSPFLLVVLAYFGHSRNYALSNDEARQLRYWALAANAKGRFSRGSSETILDQDLAIIRNGGGVNELIDRLRLQFGHLEITPEELEGRNQRSALFKTMFLAFRAAGAKDWRSHLAIALDHSGSQHRLQFHHIFPKALLRGSYTPREADDIANLAFIGGKTNRAISDKAPVTYLLPLVAQHGAAPFAAQCIPVEEELLALDHYKAFLQERRKRIAAALNAFIHAVA</sequence>
<name>A0ABP3N3E7_9BURK</name>
<evidence type="ECO:0000313" key="3">
    <source>
        <dbReference type="EMBL" id="GAA0534751.1"/>
    </source>
</evidence>